<evidence type="ECO:0000313" key="1">
    <source>
        <dbReference type="EMBL" id="ALH94820.1"/>
    </source>
</evidence>
<dbReference type="OrthoDB" id="6692495at2"/>
<evidence type="ECO:0008006" key="3">
    <source>
        <dbReference type="Google" id="ProtNLM"/>
    </source>
</evidence>
<reference evidence="1 2" key="1">
    <citation type="journal article" date="2015" name="Int. J. Syst. Evol. Microbiol.">
        <title>Acinetobacter equi sp. nov. isolated from horse faeces.</title>
        <authorList>
            <person name="Poppel M.T."/>
            <person name="Skiebe E."/>
            <person name="Laue M."/>
            <person name="Bergmann H."/>
            <person name="Ebersberger I."/>
            <person name="Garn T."/>
            <person name="Fruth A."/>
            <person name="Baumgardt S."/>
            <person name="Busse H.J."/>
            <person name="Wilharm G."/>
        </authorList>
    </citation>
    <scope>NUCLEOTIDE SEQUENCE [LARGE SCALE GENOMIC DNA]</scope>
    <source>
        <strain evidence="1 2">114</strain>
    </source>
</reference>
<accession>A0A0N9VXJ8</accession>
<dbReference type="Proteomes" id="UP000064939">
    <property type="component" value="Chromosome"/>
</dbReference>
<keyword evidence="2" id="KW-1185">Reference proteome</keyword>
<dbReference type="KEGG" id="aei:AOY20_04335"/>
<dbReference type="PROSITE" id="PS51257">
    <property type="entry name" value="PROKAR_LIPOPROTEIN"/>
    <property type="match status" value="1"/>
</dbReference>
<name>A0A0N9VXJ8_9GAMM</name>
<protein>
    <recommendedName>
        <fullName evidence="3">Lipoprotein</fullName>
    </recommendedName>
</protein>
<dbReference type="AlphaFoldDB" id="A0A0N9VXJ8"/>
<proteinExistence type="predicted"/>
<organism evidence="1 2">
    <name type="scientific">Acinetobacter equi</name>
    <dbReference type="NCBI Taxonomy" id="1324350"/>
    <lineage>
        <taxon>Bacteria</taxon>
        <taxon>Pseudomonadati</taxon>
        <taxon>Pseudomonadota</taxon>
        <taxon>Gammaproteobacteria</taxon>
        <taxon>Moraxellales</taxon>
        <taxon>Moraxellaceae</taxon>
        <taxon>Acinetobacter</taxon>
    </lineage>
</organism>
<evidence type="ECO:0000313" key="2">
    <source>
        <dbReference type="Proteomes" id="UP000064939"/>
    </source>
</evidence>
<sequence>MKSIFCFCISLILTACHPTNLDSEYKQTFICKSLIQGYLNAQQLGQYQFHQKVKNQKNDLYIYKQPTVSGMVLSIVHQPNLQFECSNSSKIRVEIKLVSSFKQAIPVLSINLINKDGF</sequence>
<dbReference type="RefSeq" id="WP_054580719.1">
    <property type="nucleotide sequence ID" value="NZ_CP012808.1"/>
</dbReference>
<dbReference type="EMBL" id="CP012808">
    <property type="protein sequence ID" value="ALH94820.1"/>
    <property type="molecule type" value="Genomic_DNA"/>
</dbReference>
<dbReference type="STRING" id="1324350.AOY20_04335"/>
<gene>
    <name evidence="1" type="ORF">AOY20_04335</name>
</gene>